<evidence type="ECO:0000313" key="2">
    <source>
        <dbReference type="EMBL" id="GGD34856.1"/>
    </source>
</evidence>
<comment type="caution">
    <text evidence="2">The sequence shown here is derived from an EMBL/GenBank/DDBJ whole genome shotgun (WGS) entry which is preliminary data.</text>
</comment>
<feature type="domain" description="Methyltransferase FkbM" evidence="1">
    <location>
        <begin position="230"/>
        <end position="353"/>
    </location>
</feature>
<dbReference type="SUPFAM" id="SSF48452">
    <property type="entry name" value="TPR-like"/>
    <property type="match status" value="1"/>
</dbReference>
<dbReference type="Pfam" id="PF05050">
    <property type="entry name" value="Methyltransf_21"/>
    <property type="match status" value="1"/>
</dbReference>
<protein>
    <recommendedName>
        <fullName evidence="1">Methyltransferase FkbM domain-containing protein</fullName>
    </recommendedName>
</protein>
<dbReference type="Gene3D" id="1.25.40.10">
    <property type="entry name" value="Tetratricopeptide repeat domain"/>
    <property type="match status" value="1"/>
</dbReference>
<keyword evidence="3" id="KW-1185">Reference proteome</keyword>
<name>A0ABQ1QLY1_9RHOB</name>
<dbReference type="SUPFAM" id="SSF53335">
    <property type="entry name" value="S-adenosyl-L-methionine-dependent methyltransferases"/>
    <property type="match status" value="1"/>
</dbReference>
<evidence type="ECO:0000313" key="3">
    <source>
        <dbReference type="Proteomes" id="UP000617355"/>
    </source>
</evidence>
<proteinExistence type="predicted"/>
<reference evidence="3" key="1">
    <citation type="journal article" date="2019" name="Int. J. Syst. Evol. Microbiol.">
        <title>The Global Catalogue of Microorganisms (GCM) 10K type strain sequencing project: providing services to taxonomists for standard genome sequencing and annotation.</title>
        <authorList>
            <consortium name="The Broad Institute Genomics Platform"/>
            <consortium name="The Broad Institute Genome Sequencing Center for Infectious Disease"/>
            <person name="Wu L."/>
            <person name="Ma J."/>
        </authorList>
    </citation>
    <scope>NUCLEOTIDE SEQUENCE [LARGE SCALE GENOMIC DNA]</scope>
    <source>
        <strain evidence="3">CGMCC 1.12922</strain>
    </source>
</reference>
<dbReference type="InterPro" id="IPR006342">
    <property type="entry name" value="FkbM_mtfrase"/>
</dbReference>
<dbReference type="Proteomes" id="UP000617355">
    <property type="component" value="Unassembled WGS sequence"/>
</dbReference>
<accession>A0ABQ1QLY1</accession>
<dbReference type="InterPro" id="IPR029063">
    <property type="entry name" value="SAM-dependent_MTases_sf"/>
</dbReference>
<dbReference type="EMBL" id="BMGI01000002">
    <property type="protein sequence ID" value="GGD34856.1"/>
    <property type="molecule type" value="Genomic_DNA"/>
</dbReference>
<organism evidence="2 3">
    <name type="scientific">Sinisalibacter lacisalsi</name>
    <dbReference type="NCBI Taxonomy" id="1526570"/>
    <lineage>
        <taxon>Bacteria</taxon>
        <taxon>Pseudomonadati</taxon>
        <taxon>Pseudomonadota</taxon>
        <taxon>Alphaproteobacteria</taxon>
        <taxon>Rhodobacterales</taxon>
        <taxon>Roseobacteraceae</taxon>
        <taxon>Sinisalibacter</taxon>
    </lineage>
</organism>
<dbReference type="Gene3D" id="3.40.50.150">
    <property type="entry name" value="Vaccinia Virus protein VP39"/>
    <property type="match status" value="1"/>
</dbReference>
<evidence type="ECO:0000259" key="1">
    <source>
        <dbReference type="Pfam" id="PF05050"/>
    </source>
</evidence>
<dbReference type="InterPro" id="IPR011990">
    <property type="entry name" value="TPR-like_helical_dom_sf"/>
</dbReference>
<dbReference type="RefSeq" id="WP_188527356.1">
    <property type="nucleotide sequence ID" value="NZ_BMGI01000002.1"/>
</dbReference>
<sequence length="393" mass="42908">MRGPRHRPAHRGSPAAVEISTEIGALLERNERPQALERFREAIRGGAPLPYPDDHLKTLRAANDTDSARALARDWAPQGAWTPGQIAHAAKVLFDLGDREQALHRLAEACARHPRARGLALTRARLLMLDGQRDAAIAAYEAIPDIPAKRAREVSLILRALREERVTALGFELSVPARVVPPGMLLGLIRGRYETAERHGATNGLRPGDRVLELGTGIGIMALSLFRAQPGLDILCVEANPVLEPVIRENFALNGCPAKLEIGVAGLKDGQTAFHVEANFHASGTAPRATQATRIEQREIDTNRLIDGFRPTVLVLDIEGSEIALLPRLTLDGVRRIVVEFHPAINTAQEISQTVASLLAQGFLLDLRQGKGQVLVFDRGDERTETMHERPAP</sequence>
<dbReference type="NCBIfam" id="TIGR01444">
    <property type="entry name" value="fkbM_fam"/>
    <property type="match status" value="1"/>
</dbReference>
<gene>
    <name evidence="2" type="ORF">GCM10011358_18630</name>
</gene>